<evidence type="ECO:0000313" key="2">
    <source>
        <dbReference type="Proteomes" id="UP000253772"/>
    </source>
</evidence>
<reference evidence="1 2" key="1">
    <citation type="submission" date="2019-03" db="EMBL/GenBank/DDBJ databases">
        <title>Comparative insights into the high quality Complete genome sequence of highly metal resistant Cupriavidus metallidurans strain BS1 isolated from a gold-copper mine.</title>
        <authorList>
            <person name="Mazhar H.S."/>
            <person name="Rensing C."/>
        </authorList>
    </citation>
    <scope>NUCLEOTIDE SEQUENCE [LARGE SCALE GENOMIC DNA]</scope>
    <source>
        <strain evidence="1 2">BS1</strain>
    </source>
</reference>
<evidence type="ECO:0000313" key="1">
    <source>
        <dbReference type="EMBL" id="QBP13383.1"/>
    </source>
</evidence>
<dbReference type="Gene3D" id="3.10.129.10">
    <property type="entry name" value="Hotdog Thioesterase"/>
    <property type="match status" value="1"/>
</dbReference>
<accession>A0A482J0F1</accession>
<dbReference type="RefSeq" id="WP_017514790.1">
    <property type="nucleotide sequence ID" value="NZ_CP037901.1"/>
</dbReference>
<protein>
    <submittedName>
        <fullName evidence="1">Thioesterase</fullName>
    </submittedName>
</protein>
<dbReference type="Proteomes" id="UP000253772">
    <property type="component" value="Chromosome c2"/>
</dbReference>
<dbReference type="InterPro" id="IPR029069">
    <property type="entry name" value="HotDog_dom_sf"/>
</dbReference>
<dbReference type="AlphaFoldDB" id="A0A482J0F1"/>
<dbReference type="CDD" id="cd00586">
    <property type="entry name" value="4HBT"/>
    <property type="match status" value="1"/>
</dbReference>
<dbReference type="Pfam" id="PF13279">
    <property type="entry name" value="4HBT_2"/>
    <property type="match status" value="1"/>
</dbReference>
<proteinExistence type="predicted"/>
<dbReference type="SUPFAM" id="SSF54637">
    <property type="entry name" value="Thioesterase/thiol ester dehydrase-isomerase"/>
    <property type="match status" value="1"/>
</dbReference>
<sequence length="135" mass="14863">MNAARYVEVFDREGFKLLEQLGVGLGYTEATRCGIYTVDIHVAYYRELLVGSPVVLRVRALQSDDKRLLCLMELSHATEGYVAATMEQLSVHVNLETRRAAPFPGALAEQLALAVKAHAAHPLPAGCRTLLSLKR</sequence>
<dbReference type="EMBL" id="CP037901">
    <property type="protein sequence ID" value="QBP13383.1"/>
    <property type="molecule type" value="Genomic_DNA"/>
</dbReference>
<name>A0A482J0F1_9BURK</name>
<organism evidence="1 2">
    <name type="scientific">Cupriavidus metallidurans</name>
    <dbReference type="NCBI Taxonomy" id="119219"/>
    <lineage>
        <taxon>Bacteria</taxon>
        <taxon>Pseudomonadati</taxon>
        <taxon>Pseudomonadota</taxon>
        <taxon>Betaproteobacteria</taxon>
        <taxon>Burkholderiales</taxon>
        <taxon>Burkholderiaceae</taxon>
        <taxon>Cupriavidus</taxon>
    </lineage>
</organism>
<dbReference type="OrthoDB" id="6117985at2"/>
<gene>
    <name evidence="1" type="ORF">DDF84_027535</name>
</gene>